<organism evidence="1">
    <name type="scientific">Rhizobium leguminosarum</name>
    <dbReference type="NCBI Taxonomy" id="384"/>
    <lineage>
        <taxon>Bacteria</taxon>
        <taxon>Pseudomonadati</taxon>
        <taxon>Pseudomonadota</taxon>
        <taxon>Alphaproteobacteria</taxon>
        <taxon>Hyphomicrobiales</taxon>
        <taxon>Rhizobiaceae</taxon>
        <taxon>Rhizobium/Agrobacterium group</taxon>
        <taxon>Rhizobium</taxon>
    </lineage>
</organism>
<accession>A0A154IA46</accession>
<proteinExistence type="predicted"/>
<reference evidence="1" key="1">
    <citation type="submission" date="2016-03" db="EMBL/GenBank/DDBJ databases">
        <title>Microsymbionts genomes from the relict species Vavilovia formosa.</title>
        <authorList>
            <person name="Chirak E."/>
            <person name="Kimeklis A."/>
            <person name="Kopat V."/>
            <person name="Andronov E."/>
        </authorList>
    </citation>
    <scope>NUCLEOTIDE SEQUENCE [LARGE SCALE GENOMIC DNA]</scope>
    <source>
        <strain evidence="1">Vaf12</strain>
    </source>
</reference>
<dbReference type="EMBL" id="LVYU01000134">
    <property type="protein sequence ID" value="KZA97473.1"/>
    <property type="molecule type" value="Genomic_DNA"/>
</dbReference>
<sequence>MPAALAEINRVEASIKVALGDVAKINATPAFRLDEKLKADPALLEEFKKDPMGMAAREGFVIPPGFHIHFINENNEYFPPEGDAISQLQRGKTLPVWGRVEIRFAVGPGCIAACGICW</sequence>
<protein>
    <submittedName>
        <fullName evidence="1">Uncharacterized protein</fullName>
    </submittedName>
</protein>
<gene>
    <name evidence="1" type="ORF">A4A59_04795</name>
</gene>
<dbReference type="RefSeq" id="WP_062944730.1">
    <property type="nucleotide sequence ID" value="NZ_CP171844.1"/>
</dbReference>
<dbReference type="AlphaFoldDB" id="A0A154IA46"/>
<name>A0A154IA46_RHILE</name>
<comment type="caution">
    <text evidence="1">The sequence shown here is derived from an EMBL/GenBank/DDBJ whole genome shotgun (WGS) entry which is preliminary data.</text>
</comment>
<evidence type="ECO:0000313" key="1">
    <source>
        <dbReference type="EMBL" id="KZA97473.1"/>
    </source>
</evidence>